<dbReference type="PANTHER" id="PTHR45458:SF3">
    <property type="entry name" value="CHAIN DEHYDROGENASE (ATSC), PUTATIVE-RELATED"/>
    <property type="match status" value="1"/>
</dbReference>
<dbReference type="AlphaFoldDB" id="A0A8H4T3H2"/>
<evidence type="ECO:0000313" key="2">
    <source>
        <dbReference type="Proteomes" id="UP000622797"/>
    </source>
</evidence>
<name>A0A8H4T3H2_9HYPO</name>
<dbReference type="SUPFAM" id="SSF51735">
    <property type="entry name" value="NAD(P)-binding Rossmann-fold domains"/>
    <property type="match status" value="1"/>
</dbReference>
<protein>
    <recommendedName>
        <fullName evidence="3">Oxidoreductase</fullName>
    </recommendedName>
</protein>
<dbReference type="Gene3D" id="3.40.50.720">
    <property type="entry name" value="NAD(P)-binding Rossmann-like Domain"/>
    <property type="match status" value="1"/>
</dbReference>
<dbReference type="InterPro" id="IPR002347">
    <property type="entry name" value="SDR_fam"/>
</dbReference>
<comment type="caution">
    <text evidence="1">The sequence shown here is derived from an EMBL/GenBank/DDBJ whole genome shotgun (WGS) entry which is preliminary data.</text>
</comment>
<dbReference type="EMBL" id="JABEXW010000961">
    <property type="protein sequence ID" value="KAF4950574.1"/>
    <property type="molecule type" value="Genomic_DNA"/>
</dbReference>
<dbReference type="PRINTS" id="PR00081">
    <property type="entry name" value="GDHRDH"/>
</dbReference>
<dbReference type="GO" id="GO:0016616">
    <property type="term" value="F:oxidoreductase activity, acting on the CH-OH group of donors, NAD or NADP as acceptor"/>
    <property type="evidence" value="ECO:0007669"/>
    <property type="project" value="TreeGrafter"/>
</dbReference>
<dbReference type="Proteomes" id="UP000622797">
    <property type="component" value="Unassembled WGS sequence"/>
</dbReference>
<accession>A0A8H4T3H2</accession>
<dbReference type="InterPro" id="IPR052184">
    <property type="entry name" value="SDR_enzymes"/>
</dbReference>
<dbReference type="PANTHER" id="PTHR45458">
    <property type="entry name" value="SHORT-CHAIN DEHYDROGENASE/REDUCTASE SDR"/>
    <property type="match status" value="1"/>
</dbReference>
<organism evidence="1 2">
    <name type="scientific">Fusarium sarcochroum</name>
    <dbReference type="NCBI Taxonomy" id="1208366"/>
    <lineage>
        <taxon>Eukaryota</taxon>
        <taxon>Fungi</taxon>
        <taxon>Dikarya</taxon>
        <taxon>Ascomycota</taxon>
        <taxon>Pezizomycotina</taxon>
        <taxon>Sordariomycetes</taxon>
        <taxon>Hypocreomycetidae</taxon>
        <taxon>Hypocreales</taxon>
        <taxon>Nectriaceae</taxon>
        <taxon>Fusarium</taxon>
        <taxon>Fusarium lateritium species complex</taxon>
    </lineage>
</organism>
<dbReference type="OrthoDB" id="5296at2759"/>
<proteinExistence type="predicted"/>
<evidence type="ECO:0008006" key="3">
    <source>
        <dbReference type="Google" id="ProtNLM"/>
    </source>
</evidence>
<dbReference type="Pfam" id="PF00106">
    <property type="entry name" value="adh_short"/>
    <property type="match status" value="1"/>
</dbReference>
<gene>
    <name evidence="1" type="ORF">FSARC_13142</name>
</gene>
<reference evidence="1" key="1">
    <citation type="journal article" date="2020" name="BMC Genomics">
        <title>Correction to: Identification and distribution of gene clusters required for synthesis of sphingolipid metabolism inhibitors in diverse species of the filamentous fungus Fusarium.</title>
        <authorList>
            <person name="Kim H.S."/>
            <person name="Lohmar J.M."/>
            <person name="Busman M."/>
            <person name="Brown D.W."/>
            <person name="Naumann T.A."/>
            <person name="Divon H.H."/>
            <person name="Lysoe E."/>
            <person name="Uhlig S."/>
            <person name="Proctor R.H."/>
        </authorList>
    </citation>
    <scope>NUCLEOTIDE SEQUENCE</scope>
    <source>
        <strain evidence="1">NRRL 20472</strain>
    </source>
</reference>
<evidence type="ECO:0000313" key="1">
    <source>
        <dbReference type="EMBL" id="KAF4950574.1"/>
    </source>
</evidence>
<sequence length="238" mass="25614">MPSYGITGASKGIGREFVHQISRDSPNVVFAIVRDVEAAIPKFPTSSNVHIIKGDVTDPVSLLEAAEQVSKINGGKPQLFRGPFTTAILGGLWATNAFLPLIEKGSEKKIVHISSTAADVGFVRTAGITWGVAYGVAKAGLNTQIARYAVELSPKGIKTLALSPGWVNTYEGPLPKSPELQQYQELQRSHYSKVYGDIDGPISPEASVRKSLQIIGELDETMSGQFLPHDVMRSIIKS</sequence>
<reference evidence="1" key="2">
    <citation type="submission" date="2020-05" db="EMBL/GenBank/DDBJ databases">
        <authorList>
            <person name="Kim H.-S."/>
            <person name="Proctor R.H."/>
            <person name="Brown D.W."/>
        </authorList>
    </citation>
    <scope>NUCLEOTIDE SEQUENCE</scope>
    <source>
        <strain evidence="1">NRRL 20472</strain>
    </source>
</reference>
<keyword evidence="2" id="KW-1185">Reference proteome</keyword>
<dbReference type="InterPro" id="IPR036291">
    <property type="entry name" value="NAD(P)-bd_dom_sf"/>
</dbReference>